<evidence type="ECO:0000313" key="1">
    <source>
        <dbReference type="EMBL" id="MBX47402.1"/>
    </source>
</evidence>
<sequence>MMGTRIKNNFPARPPSAGLKEMPSFHWHMANRCSQWLLL</sequence>
<organism evidence="1">
    <name type="scientific">Rhizophora mucronata</name>
    <name type="common">Asiatic mangrove</name>
    <dbReference type="NCBI Taxonomy" id="61149"/>
    <lineage>
        <taxon>Eukaryota</taxon>
        <taxon>Viridiplantae</taxon>
        <taxon>Streptophyta</taxon>
        <taxon>Embryophyta</taxon>
        <taxon>Tracheophyta</taxon>
        <taxon>Spermatophyta</taxon>
        <taxon>Magnoliopsida</taxon>
        <taxon>eudicotyledons</taxon>
        <taxon>Gunneridae</taxon>
        <taxon>Pentapetalae</taxon>
        <taxon>rosids</taxon>
        <taxon>fabids</taxon>
        <taxon>Malpighiales</taxon>
        <taxon>Rhizophoraceae</taxon>
        <taxon>Rhizophora</taxon>
    </lineage>
</organism>
<protein>
    <submittedName>
        <fullName evidence="1">Uncharacterized protein</fullName>
    </submittedName>
</protein>
<dbReference type="AlphaFoldDB" id="A0A2P2NY70"/>
<reference evidence="1" key="1">
    <citation type="submission" date="2018-02" db="EMBL/GenBank/DDBJ databases">
        <title>Rhizophora mucronata_Transcriptome.</title>
        <authorList>
            <person name="Meera S.P."/>
            <person name="Sreeshan A."/>
            <person name="Augustine A."/>
        </authorList>
    </citation>
    <scope>NUCLEOTIDE SEQUENCE</scope>
    <source>
        <tissue evidence="1">Leaf</tissue>
    </source>
</reference>
<accession>A0A2P2NY70</accession>
<dbReference type="EMBL" id="GGEC01066918">
    <property type="protein sequence ID" value="MBX47402.1"/>
    <property type="molecule type" value="Transcribed_RNA"/>
</dbReference>
<name>A0A2P2NY70_RHIMU</name>
<proteinExistence type="predicted"/>